<feature type="non-terminal residue" evidence="1">
    <location>
        <position position="1"/>
    </location>
</feature>
<sequence length="139" mass="16381">VVALIRREIGFKLLTFMIFNKNQKYAKRIYSSNEKKYPIGKSKKLPNNYWAVMTVQKRRSFVGNNQKVIEKYFYDHKIITSLGCEAILNQVVTYNKKTIGCINILHKKNYFTKIHKKKMTIVSKSVVALFLDKQKDIKQ</sequence>
<accession>A0A382AH23</accession>
<reference evidence="1" key="1">
    <citation type="submission" date="2018-05" db="EMBL/GenBank/DDBJ databases">
        <authorList>
            <person name="Lanie J.A."/>
            <person name="Ng W.-L."/>
            <person name="Kazmierczak K.M."/>
            <person name="Andrzejewski T.M."/>
            <person name="Davidsen T.M."/>
            <person name="Wayne K.J."/>
            <person name="Tettelin H."/>
            <person name="Glass J.I."/>
            <person name="Rusch D."/>
            <person name="Podicherti R."/>
            <person name="Tsui H.-C.T."/>
            <person name="Winkler M.E."/>
        </authorList>
    </citation>
    <scope>NUCLEOTIDE SEQUENCE</scope>
</reference>
<dbReference type="AlphaFoldDB" id="A0A382AH23"/>
<dbReference type="InterPro" id="IPR029016">
    <property type="entry name" value="GAF-like_dom_sf"/>
</dbReference>
<dbReference type="EMBL" id="UINC01025283">
    <property type="protein sequence ID" value="SVB00571.1"/>
    <property type="molecule type" value="Genomic_DNA"/>
</dbReference>
<dbReference type="Gene3D" id="3.30.450.40">
    <property type="match status" value="1"/>
</dbReference>
<organism evidence="1">
    <name type="scientific">marine metagenome</name>
    <dbReference type="NCBI Taxonomy" id="408172"/>
    <lineage>
        <taxon>unclassified sequences</taxon>
        <taxon>metagenomes</taxon>
        <taxon>ecological metagenomes</taxon>
    </lineage>
</organism>
<proteinExistence type="predicted"/>
<evidence type="ECO:0000313" key="1">
    <source>
        <dbReference type="EMBL" id="SVB00571.1"/>
    </source>
</evidence>
<gene>
    <name evidence="1" type="ORF">METZ01_LOCUS153425</name>
</gene>
<name>A0A382AH23_9ZZZZ</name>
<protein>
    <submittedName>
        <fullName evidence="1">Uncharacterized protein</fullName>
    </submittedName>
</protein>